<evidence type="ECO:0000259" key="11">
    <source>
        <dbReference type="PROSITE" id="PS50928"/>
    </source>
</evidence>
<dbReference type="AlphaFoldDB" id="A0A2J0UFP6"/>
<evidence type="ECO:0000313" key="13">
    <source>
        <dbReference type="Proteomes" id="UP000230167"/>
    </source>
</evidence>
<dbReference type="InterPro" id="IPR051408">
    <property type="entry name" value="Phosphate_transprt_permease"/>
</dbReference>
<dbReference type="CDD" id="cd06261">
    <property type="entry name" value="TM_PBP2"/>
    <property type="match status" value="1"/>
</dbReference>
<evidence type="ECO:0000256" key="3">
    <source>
        <dbReference type="ARBA" id="ARBA00016864"/>
    </source>
</evidence>
<protein>
    <recommendedName>
        <fullName evidence="3 10">Phosphate transport system permease protein PstA</fullName>
    </recommendedName>
</protein>
<feature type="transmembrane region" description="Helical" evidence="10">
    <location>
        <begin position="190"/>
        <end position="210"/>
    </location>
</feature>
<dbReference type="GO" id="GO:0035435">
    <property type="term" value="P:phosphate ion transmembrane transport"/>
    <property type="evidence" value="ECO:0007669"/>
    <property type="project" value="InterPro"/>
</dbReference>
<keyword evidence="7 10" id="KW-0812">Transmembrane</keyword>
<evidence type="ECO:0000256" key="6">
    <source>
        <dbReference type="ARBA" id="ARBA00022592"/>
    </source>
</evidence>
<proteinExistence type="inferred from homology"/>
<organism evidence="12 13">
    <name type="scientific">Stenotrophomonas maltophilia</name>
    <name type="common">Pseudomonas maltophilia</name>
    <name type="synonym">Xanthomonas maltophilia</name>
    <dbReference type="NCBI Taxonomy" id="40324"/>
    <lineage>
        <taxon>Bacteria</taxon>
        <taxon>Pseudomonadati</taxon>
        <taxon>Pseudomonadota</taxon>
        <taxon>Gammaproteobacteria</taxon>
        <taxon>Lysobacterales</taxon>
        <taxon>Lysobacteraceae</taxon>
        <taxon>Stenotrophomonas</taxon>
        <taxon>Stenotrophomonas maltophilia group</taxon>
    </lineage>
</organism>
<evidence type="ECO:0000256" key="7">
    <source>
        <dbReference type="ARBA" id="ARBA00022692"/>
    </source>
</evidence>
<feature type="transmembrane region" description="Helical" evidence="10">
    <location>
        <begin position="140"/>
        <end position="158"/>
    </location>
</feature>
<feature type="transmembrane region" description="Helical" evidence="10">
    <location>
        <begin position="70"/>
        <end position="95"/>
    </location>
</feature>
<evidence type="ECO:0000256" key="4">
    <source>
        <dbReference type="ARBA" id="ARBA00022448"/>
    </source>
</evidence>
<dbReference type="GO" id="GO:0005315">
    <property type="term" value="F:phosphate transmembrane transporter activity"/>
    <property type="evidence" value="ECO:0007669"/>
    <property type="project" value="InterPro"/>
</dbReference>
<comment type="similarity">
    <text evidence="2 10">Belongs to the binding-protein-dependent transport system permease family. CysTW subfamily.</text>
</comment>
<feature type="transmembrane region" description="Helical" evidence="10">
    <location>
        <begin position="255"/>
        <end position="275"/>
    </location>
</feature>
<dbReference type="InterPro" id="IPR005672">
    <property type="entry name" value="Phosphate_PstA"/>
</dbReference>
<dbReference type="Pfam" id="PF00528">
    <property type="entry name" value="BPD_transp_1"/>
    <property type="match status" value="1"/>
</dbReference>
<evidence type="ECO:0000256" key="5">
    <source>
        <dbReference type="ARBA" id="ARBA00022475"/>
    </source>
</evidence>
<dbReference type="PROSITE" id="PS50928">
    <property type="entry name" value="ABC_TM1"/>
    <property type="match status" value="1"/>
</dbReference>
<feature type="transmembrane region" description="Helical" evidence="10">
    <location>
        <begin position="115"/>
        <end position="134"/>
    </location>
</feature>
<dbReference type="Proteomes" id="UP000230167">
    <property type="component" value="Unassembled WGS sequence"/>
</dbReference>
<evidence type="ECO:0000256" key="8">
    <source>
        <dbReference type="ARBA" id="ARBA00022989"/>
    </source>
</evidence>
<evidence type="ECO:0000256" key="2">
    <source>
        <dbReference type="ARBA" id="ARBA00007069"/>
    </source>
</evidence>
<feature type="domain" description="ABC transmembrane type-1" evidence="11">
    <location>
        <begin position="71"/>
        <end position="275"/>
    </location>
</feature>
<accession>A0A2J0UFP6</accession>
<dbReference type="PANTHER" id="PTHR42922">
    <property type="entry name" value="PHOSPHATE TRANSPORT SYSTEM PERMEASE PROTEIN PSTA"/>
    <property type="match status" value="1"/>
</dbReference>
<comment type="subcellular location">
    <subcellularLocation>
        <location evidence="10">Cell inner membrane</location>
        <topology evidence="10">Multi-pass membrane protein</topology>
    </subcellularLocation>
    <subcellularLocation>
        <location evidence="1">Cell membrane</location>
        <topology evidence="1">Multi-pass membrane protein</topology>
    </subcellularLocation>
</comment>
<comment type="caution">
    <text evidence="12">The sequence shown here is derived from an EMBL/GenBank/DDBJ whole genome shotgun (WGS) entry which is preliminary data.</text>
</comment>
<reference evidence="12 13" key="1">
    <citation type="journal article" date="2017" name="Front. Microbiol.">
        <title>Double-Face Meets the Bacterial World: The Opportunistic Pathogen Stenotrophomonas maltophilia.</title>
        <authorList>
            <person name="Lira F."/>
            <person name="Berg G."/>
            <person name="Martinez J.L."/>
        </authorList>
    </citation>
    <scope>NUCLEOTIDE SEQUENCE [LARGE SCALE GENOMIC DNA]</scope>
    <source>
        <strain evidence="12 13">EA1</strain>
    </source>
</reference>
<dbReference type="PANTHER" id="PTHR42922:SF1">
    <property type="entry name" value="PHOSPHATE TRANSPORT SYSTEM PERMEASE PROTEIN PSTA"/>
    <property type="match status" value="1"/>
</dbReference>
<gene>
    <name evidence="12" type="ORF">B9Y64_00855</name>
</gene>
<sequence length="287" mass="30697">MSTTAESLYLRRRIGNVIAITASCATALFGLFFLGWILFTLASKGLAGINLDLFTKMTPPPMQEGGLANAFFGSAVMCALAIGIGTPLGVLAGTWLAEYGNARKAGTVIRFVNDILLSAPSIVLGLFVYTLYVMQTGGNFSAFAGALSLAFIVLPVVVRTTDEMLRLVPSQMREAALSLGIPQWKVIVQVLYRSASAGIITGILLALARISGETAPLLFTAFGNQYWNNNIFQPMASVPVVMNQFAGSPYESWQVLAWAGALVLTVFVLLVSLAARGILLRNRISHD</sequence>
<dbReference type="InterPro" id="IPR035906">
    <property type="entry name" value="MetI-like_sf"/>
</dbReference>
<dbReference type="NCBIfam" id="TIGR00974">
    <property type="entry name" value="3a0107s02c"/>
    <property type="match status" value="1"/>
</dbReference>
<evidence type="ECO:0000313" key="12">
    <source>
        <dbReference type="EMBL" id="PJL33674.1"/>
    </source>
</evidence>
<name>A0A2J0UFP6_STEMA</name>
<evidence type="ECO:0000256" key="9">
    <source>
        <dbReference type="ARBA" id="ARBA00023136"/>
    </source>
</evidence>
<keyword evidence="5 10" id="KW-1003">Cell membrane</keyword>
<keyword evidence="4" id="KW-0813">Transport</keyword>
<evidence type="ECO:0000256" key="10">
    <source>
        <dbReference type="RuleBase" id="RU363043"/>
    </source>
</evidence>
<dbReference type="InterPro" id="IPR000515">
    <property type="entry name" value="MetI-like"/>
</dbReference>
<keyword evidence="9 10" id="KW-0472">Membrane</keyword>
<feature type="transmembrane region" description="Helical" evidence="10">
    <location>
        <begin position="17"/>
        <end position="39"/>
    </location>
</feature>
<dbReference type="GO" id="GO:0005886">
    <property type="term" value="C:plasma membrane"/>
    <property type="evidence" value="ECO:0007669"/>
    <property type="project" value="UniProtKB-SubCell"/>
</dbReference>
<dbReference type="RefSeq" id="WP_100439113.1">
    <property type="nucleotide sequence ID" value="NZ_CBCPIZ010000022.1"/>
</dbReference>
<dbReference type="OrthoDB" id="9775069at2"/>
<keyword evidence="6" id="KW-0592">Phosphate transport</keyword>
<evidence type="ECO:0000256" key="1">
    <source>
        <dbReference type="ARBA" id="ARBA00004651"/>
    </source>
</evidence>
<keyword evidence="8 10" id="KW-1133">Transmembrane helix</keyword>
<dbReference type="Gene3D" id="1.10.3720.10">
    <property type="entry name" value="MetI-like"/>
    <property type="match status" value="1"/>
</dbReference>
<dbReference type="SUPFAM" id="SSF161098">
    <property type="entry name" value="MetI-like"/>
    <property type="match status" value="1"/>
</dbReference>
<dbReference type="EMBL" id="NEQV01000001">
    <property type="protein sequence ID" value="PJL33674.1"/>
    <property type="molecule type" value="Genomic_DNA"/>
</dbReference>